<proteinExistence type="predicted"/>
<evidence type="ECO:0000313" key="9">
    <source>
        <dbReference type="Proteomes" id="UP000198571"/>
    </source>
</evidence>
<feature type="transmembrane region" description="Helical" evidence="6">
    <location>
        <begin position="31"/>
        <end position="51"/>
    </location>
</feature>
<dbReference type="PANTHER" id="PTHR34187:SF2">
    <property type="entry name" value="DUF202 DOMAIN-CONTAINING PROTEIN"/>
    <property type="match status" value="1"/>
</dbReference>
<dbReference type="AlphaFoldDB" id="A0A1H9VIJ5"/>
<feature type="domain" description="DUF202" evidence="7">
    <location>
        <begin position="15"/>
        <end position="85"/>
    </location>
</feature>
<evidence type="ECO:0000256" key="6">
    <source>
        <dbReference type="SAM" id="Phobius"/>
    </source>
</evidence>
<keyword evidence="9" id="KW-1185">Reference proteome</keyword>
<keyword evidence="4 6" id="KW-1133">Transmembrane helix</keyword>
<evidence type="ECO:0000313" key="8">
    <source>
        <dbReference type="EMBL" id="SES21462.1"/>
    </source>
</evidence>
<evidence type="ECO:0000259" key="7">
    <source>
        <dbReference type="Pfam" id="PF02656"/>
    </source>
</evidence>
<dbReference type="EMBL" id="FOGT01000011">
    <property type="protein sequence ID" value="SES21462.1"/>
    <property type="molecule type" value="Genomic_DNA"/>
</dbReference>
<protein>
    <submittedName>
        <fullName evidence="8">Putative membrane protein</fullName>
    </submittedName>
</protein>
<reference evidence="9" key="1">
    <citation type="submission" date="2016-10" db="EMBL/GenBank/DDBJ databases">
        <authorList>
            <person name="Varghese N."/>
            <person name="Submissions S."/>
        </authorList>
    </citation>
    <scope>NUCLEOTIDE SEQUENCE [LARGE SCALE GENOMIC DNA]</scope>
    <source>
        <strain evidence="9">S9</strain>
    </source>
</reference>
<dbReference type="STRING" id="1601833.SAMN05518684_11111"/>
<evidence type="ECO:0000256" key="1">
    <source>
        <dbReference type="ARBA" id="ARBA00004651"/>
    </source>
</evidence>
<gene>
    <name evidence="8" type="ORF">SAMN05518684_11111</name>
</gene>
<evidence type="ECO:0000256" key="4">
    <source>
        <dbReference type="ARBA" id="ARBA00022989"/>
    </source>
</evidence>
<evidence type="ECO:0000256" key="2">
    <source>
        <dbReference type="ARBA" id="ARBA00022475"/>
    </source>
</evidence>
<dbReference type="InterPro" id="IPR003807">
    <property type="entry name" value="DUF202"/>
</dbReference>
<evidence type="ECO:0000256" key="5">
    <source>
        <dbReference type="ARBA" id="ARBA00023136"/>
    </source>
</evidence>
<dbReference type="RefSeq" id="WP_093053290.1">
    <property type="nucleotide sequence ID" value="NZ_FOGT01000011.1"/>
</dbReference>
<organism evidence="8 9">
    <name type="scientific">Salipaludibacillus aurantiacus</name>
    <dbReference type="NCBI Taxonomy" id="1601833"/>
    <lineage>
        <taxon>Bacteria</taxon>
        <taxon>Bacillati</taxon>
        <taxon>Bacillota</taxon>
        <taxon>Bacilli</taxon>
        <taxon>Bacillales</taxon>
        <taxon>Bacillaceae</taxon>
    </lineage>
</organism>
<sequence>MINQQPTADSSYIQQHLANERTFLAWVRTALAMKGIGFLIFGIELTAGAGSSFTRTLATVLSIISFCAGITVLSLGTWLFFKNKRTINNQQFQSASWIVIATSSLVAVVMFSLLIYVIVFA</sequence>
<keyword evidence="5 6" id="KW-0472">Membrane</keyword>
<keyword evidence="3 6" id="KW-0812">Transmembrane</keyword>
<accession>A0A1H9VIJ5</accession>
<dbReference type="Proteomes" id="UP000198571">
    <property type="component" value="Unassembled WGS sequence"/>
</dbReference>
<feature type="transmembrane region" description="Helical" evidence="6">
    <location>
        <begin position="97"/>
        <end position="119"/>
    </location>
</feature>
<comment type="subcellular location">
    <subcellularLocation>
        <location evidence="1">Cell membrane</location>
        <topology evidence="1">Multi-pass membrane protein</topology>
    </subcellularLocation>
</comment>
<dbReference type="Pfam" id="PF02656">
    <property type="entry name" value="DUF202"/>
    <property type="match status" value="1"/>
</dbReference>
<dbReference type="InterPro" id="IPR052053">
    <property type="entry name" value="IM_YidH-like"/>
</dbReference>
<dbReference type="GO" id="GO:0005886">
    <property type="term" value="C:plasma membrane"/>
    <property type="evidence" value="ECO:0007669"/>
    <property type="project" value="UniProtKB-SubCell"/>
</dbReference>
<feature type="transmembrane region" description="Helical" evidence="6">
    <location>
        <begin position="57"/>
        <end position="81"/>
    </location>
</feature>
<dbReference type="PANTHER" id="PTHR34187">
    <property type="entry name" value="FGR18P"/>
    <property type="match status" value="1"/>
</dbReference>
<name>A0A1H9VIJ5_9BACI</name>
<keyword evidence="2" id="KW-1003">Cell membrane</keyword>
<evidence type="ECO:0000256" key="3">
    <source>
        <dbReference type="ARBA" id="ARBA00022692"/>
    </source>
</evidence>
<dbReference type="OrthoDB" id="582337at2"/>